<dbReference type="Pfam" id="PF00004">
    <property type="entry name" value="AAA"/>
    <property type="match status" value="1"/>
</dbReference>
<dbReference type="SMART" id="SM00382">
    <property type="entry name" value="AAA"/>
    <property type="match status" value="2"/>
</dbReference>
<dbReference type="SMART" id="SM01086">
    <property type="entry name" value="ClpB_D2-small"/>
    <property type="match status" value="1"/>
</dbReference>
<feature type="coiled-coil region" evidence="7">
    <location>
        <begin position="328"/>
        <end position="415"/>
    </location>
</feature>
<evidence type="ECO:0000313" key="12">
    <source>
        <dbReference type="Proteomes" id="UP000258309"/>
    </source>
</evidence>
<organism evidence="11 12">
    <name type="scientific">Scytalidium lignicola</name>
    <name type="common">Hyphomycete</name>
    <dbReference type="NCBI Taxonomy" id="5539"/>
    <lineage>
        <taxon>Eukaryota</taxon>
        <taxon>Fungi</taxon>
        <taxon>Dikarya</taxon>
        <taxon>Ascomycota</taxon>
        <taxon>Pezizomycotina</taxon>
        <taxon>Leotiomycetes</taxon>
        <taxon>Leotiomycetes incertae sedis</taxon>
        <taxon>Scytalidium</taxon>
    </lineage>
</organism>
<feature type="compositionally biased region" description="Basic and acidic residues" evidence="8">
    <location>
        <begin position="425"/>
        <end position="437"/>
    </location>
</feature>
<feature type="non-terminal residue" evidence="11">
    <location>
        <position position="782"/>
    </location>
</feature>
<feature type="non-terminal residue" evidence="11">
    <location>
        <position position="1"/>
    </location>
</feature>
<keyword evidence="7" id="KW-0175">Coiled coil</keyword>
<evidence type="ECO:0000259" key="9">
    <source>
        <dbReference type="SMART" id="SM00382"/>
    </source>
</evidence>
<dbReference type="OrthoDB" id="47330at2759"/>
<keyword evidence="3 6" id="KW-0547">Nucleotide-binding</keyword>
<dbReference type="OMA" id="VSKMMQG"/>
<dbReference type="InterPro" id="IPR019489">
    <property type="entry name" value="Clp_ATPase_C"/>
</dbReference>
<dbReference type="PROSITE" id="PS00871">
    <property type="entry name" value="CLPAB_2"/>
    <property type="match status" value="1"/>
</dbReference>
<dbReference type="Gene3D" id="1.10.8.60">
    <property type="match status" value="1"/>
</dbReference>
<dbReference type="STRING" id="5539.A0A3E2HRJ2"/>
<dbReference type="InterPro" id="IPR001270">
    <property type="entry name" value="ClpA/B"/>
</dbReference>
<dbReference type="Proteomes" id="UP000258309">
    <property type="component" value="Unassembled WGS sequence"/>
</dbReference>
<dbReference type="GO" id="GO:0016887">
    <property type="term" value="F:ATP hydrolysis activity"/>
    <property type="evidence" value="ECO:0007669"/>
    <property type="project" value="InterPro"/>
</dbReference>
<dbReference type="Pfam" id="PF07724">
    <property type="entry name" value="AAA_2"/>
    <property type="match status" value="1"/>
</dbReference>
<keyword evidence="12" id="KW-1185">Reference proteome</keyword>
<accession>A0A3E2HRJ2</accession>
<protein>
    <submittedName>
        <fullName evidence="11">Uncharacterized protein</fullName>
    </submittedName>
</protein>
<dbReference type="PANTHER" id="PTHR11638:SF176">
    <property type="entry name" value="HEAT SHOCK PROTEIN 78, MITOCHONDRIAL"/>
    <property type="match status" value="1"/>
</dbReference>
<keyword evidence="2" id="KW-0677">Repeat</keyword>
<evidence type="ECO:0000256" key="1">
    <source>
        <dbReference type="ARBA" id="ARBA00008675"/>
    </source>
</evidence>
<feature type="region of interest" description="Disordered" evidence="8">
    <location>
        <begin position="424"/>
        <end position="446"/>
    </location>
</feature>
<dbReference type="FunFam" id="1.10.8.60:FF:000017">
    <property type="entry name" value="ATP-dependent chaperone ClpB"/>
    <property type="match status" value="1"/>
</dbReference>
<keyword evidence="4 6" id="KW-0067">ATP-binding</keyword>
<evidence type="ECO:0000259" key="10">
    <source>
        <dbReference type="SMART" id="SM01086"/>
    </source>
</evidence>
<dbReference type="GO" id="GO:0005524">
    <property type="term" value="F:ATP binding"/>
    <property type="evidence" value="ECO:0007669"/>
    <property type="project" value="UniProtKB-KW"/>
</dbReference>
<dbReference type="Pfam" id="PF17871">
    <property type="entry name" value="AAA_lid_9"/>
    <property type="match status" value="1"/>
</dbReference>
<dbReference type="PROSITE" id="PS00870">
    <property type="entry name" value="CLPAB_1"/>
    <property type="match status" value="1"/>
</dbReference>
<evidence type="ECO:0000313" key="11">
    <source>
        <dbReference type="EMBL" id="RFU35988.1"/>
    </source>
</evidence>
<dbReference type="AlphaFoldDB" id="A0A3E2HRJ2"/>
<dbReference type="GO" id="GO:0042026">
    <property type="term" value="P:protein refolding"/>
    <property type="evidence" value="ECO:0007669"/>
    <property type="project" value="TreeGrafter"/>
</dbReference>
<dbReference type="InterPro" id="IPR018368">
    <property type="entry name" value="ClpA/B_CS1"/>
</dbReference>
<evidence type="ECO:0000256" key="6">
    <source>
        <dbReference type="RuleBase" id="RU004432"/>
    </source>
</evidence>
<dbReference type="GO" id="GO:0034605">
    <property type="term" value="P:cellular response to heat"/>
    <property type="evidence" value="ECO:0007669"/>
    <property type="project" value="TreeGrafter"/>
</dbReference>
<evidence type="ECO:0000256" key="5">
    <source>
        <dbReference type="ARBA" id="ARBA00023186"/>
    </source>
</evidence>
<dbReference type="Gene3D" id="3.40.50.300">
    <property type="entry name" value="P-loop containing nucleotide triphosphate hydrolases"/>
    <property type="match status" value="3"/>
</dbReference>
<dbReference type="CDD" id="cd19499">
    <property type="entry name" value="RecA-like_ClpB_Hsp104-like"/>
    <property type="match status" value="1"/>
</dbReference>
<dbReference type="InterPro" id="IPR027417">
    <property type="entry name" value="P-loop_NTPase"/>
</dbReference>
<dbReference type="SUPFAM" id="SSF52540">
    <property type="entry name" value="P-loop containing nucleoside triphosphate hydrolases"/>
    <property type="match status" value="2"/>
</dbReference>
<feature type="domain" description="Clp ATPase C-terminal" evidence="10">
    <location>
        <begin position="687"/>
        <end position="778"/>
    </location>
</feature>
<keyword evidence="5 6" id="KW-0143">Chaperone</keyword>
<dbReference type="FunFam" id="3.40.50.300:FF:000010">
    <property type="entry name" value="Chaperone clpB 1, putative"/>
    <property type="match status" value="1"/>
</dbReference>
<dbReference type="InterPro" id="IPR041546">
    <property type="entry name" value="ClpA/ClpB_AAA_lid"/>
</dbReference>
<evidence type="ECO:0000256" key="4">
    <source>
        <dbReference type="ARBA" id="ARBA00022840"/>
    </source>
</evidence>
<comment type="caution">
    <text evidence="11">The sequence shown here is derived from an EMBL/GenBank/DDBJ whole genome shotgun (WGS) entry which is preliminary data.</text>
</comment>
<evidence type="ECO:0000256" key="3">
    <source>
        <dbReference type="ARBA" id="ARBA00022741"/>
    </source>
</evidence>
<dbReference type="FunFam" id="3.40.50.300:FF:000120">
    <property type="entry name" value="ATP-dependent chaperone ClpB"/>
    <property type="match status" value="1"/>
</dbReference>
<evidence type="ECO:0000256" key="7">
    <source>
        <dbReference type="SAM" id="Coils"/>
    </source>
</evidence>
<dbReference type="GO" id="GO:0043335">
    <property type="term" value="P:protein unfolding"/>
    <property type="evidence" value="ECO:0007669"/>
    <property type="project" value="TreeGrafter"/>
</dbReference>
<dbReference type="InterPro" id="IPR050130">
    <property type="entry name" value="ClpA_ClpB"/>
</dbReference>
<comment type="similarity">
    <text evidence="1 6">Belongs to the ClpA/ClpB family.</text>
</comment>
<sequence>MLARKIRIPTRRPPVISGGIRQVRSTAPASLALSASQNAKPYRFLPVIALRTYANGRPHPPGGTHRMDMSGGEQKPALEQYGVDLTAKAKAGKLDPVIGRDSEIHRTIQVLSRRTKNNPVLIGSAGTGKTAVLDGLAQRIVKGDVPESIKNKRVISLDLGQLIAGAKFRGDFEERLKSVLKEVEDAHGGVILFVDELHTLLGLGKAEGSIDASNLLKPALSRGELQCCGATTLNEYRQIEKDVALARRFQPIIVSEPSIQDTISILRGIKERYEVHHGVRITDGALVAAATYSNRYITDRFLPDKAIDLMDEAASALRLQQESKPEDILHLDQKIMTLQIELESLRKETDIASKERREKLEANLKKYQDEAAILTEKWEKEKKEIDAIKQVKADLEQTRFELEQAQRENNFARAGELRYSIIPSLEDKLPKDPETGAEKSPTGEGSLIHDAVTADDIAAVVSRITGIPTTKLTSGHVEKLIHMEDTLRESVRGQDDALEAVSNAVRMQRAGLNGENRPLASFFFLGPTGVGKTELCKKLANFLFSTEQAVVRFDMSEFQEKHTISRLIGSPAGYVGYEDAGQLTEAVRRKPYAVLLFDEFEKAHRDISSLLLQVLDEGFLTDSQGHKVDFRNTLIVFTSNLGADVLLANANSEITPEVRSRVMEAVQMNYAPEFLNRIDEFIVFKRLSTEALRDIVDIRLKELQQRLDDRRITLIIDNRTKDHLAQQGYDPRYGARPLNRLIAKEIGNRLADKIIRGEIKTGDKAVVKLDEKGEHLVVSTQE</sequence>
<feature type="domain" description="AAA+ ATPase" evidence="9">
    <location>
        <begin position="518"/>
        <end position="669"/>
    </location>
</feature>
<dbReference type="PRINTS" id="PR00300">
    <property type="entry name" value="CLPPROTEASEA"/>
</dbReference>
<dbReference type="InterPro" id="IPR028299">
    <property type="entry name" value="ClpA/B_CS2"/>
</dbReference>
<gene>
    <name evidence="11" type="ORF">B7463_g364</name>
</gene>
<reference evidence="11 12" key="1">
    <citation type="submission" date="2018-05" db="EMBL/GenBank/DDBJ databases">
        <title>Draft genome sequence of Scytalidium lignicola DSM 105466, a ubiquitous saprotrophic fungus.</title>
        <authorList>
            <person name="Buettner E."/>
            <person name="Gebauer A.M."/>
            <person name="Hofrichter M."/>
            <person name="Liers C."/>
            <person name="Kellner H."/>
        </authorList>
    </citation>
    <scope>NUCLEOTIDE SEQUENCE [LARGE SCALE GENOMIC DNA]</scope>
    <source>
        <strain evidence="11 12">DSM 105466</strain>
    </source>
</reference>
<proteinExistence type="inferred from homology"/>
<dbReference type="Pfam" id="PF10431">
    <property type="entry name" value="ClpB_D2-small"/>
    <property type="match status" value="1"/>
</dbReference>
<feature type="domain" description="AAA+ ATPase" evidence="9">
    <location>
        <begin position="115"/>
        <end position="258"/>
    </location>
</feature>
<dbReference type="CDD" id="cd00009">
    <property type="entry name" value="AAA"/>
    <property type="match status" value="1"/>
</dbReference>
<dbReference type="EMBL" id="NCSJ02000003">
    <property type="protein sequence ID" value="RFU35988.1"/>
    <property type="molecule type" value="Genomic_DNA"/>
</dbReference>
<evidence type="ECO:0000256" key="8">
    <source>
        <dbReference type="SAM" id="MobiDB-lite"/>
    </source>
</evidence>
<dbReference type="GO" id="GO:0005759">
    <property type="term" value="C:mitochondrial matrix"/>
    <property type="evidence" value="ECO:0007669"/>
    <property type="project" value="TreeGrafter"/>
</dbReference>
<evidence type="ECO:0000256" key="2">
    <source>
        <dbReference type="ARBA" id="ARBA00022737"/>
    </source>
</evidence>
<dbReference type="PANTHER" id="PTHR11638">
    <property type="entry name" value="ATP-DEPENDENT CLP PROTEASE"/>
    <property type="match status" value="1"/>
</dbReference>
<name>A0A3E2HRJ2_SCYLI</name>
<dbReference type="FunFam" id="3.40.50.300:FF:000025">
    <property type="entry name" value="ATP-dependent Clp protease subunit"/>
    <property type="match status" value="1"/>
</dbReference>
<dbReference type="InterPro" id="IPR003959">
    <property type="entry name" value="ATPase_AAA_core"/>
</dbReference>
<dbReference type="InterPro" id="IPR003593">
    <property type="entry name" value="AAA+_ATPase"/>
</dbReference>